<keyword evidence="6" id="KW-0998">Cell outer membrane</keyword>
<protein>
    <submittedName>
        <fullName evidence="9">Carboxypeptidase family protein</fullName>
    </submittedName>
</protein>
<keyword evidence="4" id="KW-0812">Transmembrane</keyword>
<dbReference type="GO" id="GO:0004180">
    <property type="term" value="F:carboxypeptidase activity"/>
    <property type="evidence" value="ECO:0007669"/>
    <property type="project" value="UniProtKB-KW"/>
</dbReference>
<dbReference type="Pfam" id="PF25183">
    <property type="entry name" value="OMP_b-brl_4"/>
    <property type="match status" value="1"/>
</dbReference>
<feature type="chain" id="PRO_5020904887" evidence="7">
    <location>
        <begin position="25"/>
        <end position="1125"/>
    </location>
</feature>
<dbReference type="PANTHER" id="PTHR30069:SF46">
    <property type="entry name" value="OAR PROTEIN"/>
    <property type="match status" value="1"/>
</dbReference>
<dbReference type="Gene3D" id="2.60.40.1120">
    <property type="entry name" value="Carboxypeptidase-like, regulatory domain"/>
    <property type="match status" value="1"/>
</dbReference>
<evidence type="ECO:0000313" key="9">
    <source>
        <dbReference type="EMBL" id="RZU41050.1"/>
    </source>
</evidence>
<evidence type="ECO:0000256" key="5">
    <source>
        <dbReference type="ARBA" id="ARBA00023136"/>
    </source>
</evidence>
<proteinExistence type="predicted"/>
<dbReference type="GO" id="GO:0009279">
    <property type="term" value="C:cell outer membrane"/>
    <property type="evidence" value="ECO:0007669"/>
    <property type="project" value="UniProtKB-SubCell"/>
</dbReference>
<evidence type="ECO:0000256" key="6">
    <source>
        <dbReference type="ARBA" id="ARBA00023237"/>
    </source>
</evidence>
<dbReference type="SUPFAM" id="SSF49452">
    <property type="entry name" value="Starch-binding domain-like"/>
    <property type="match status" value="1"/>
</dbReference>
<accession>A0A4Q7YU05</accession>
<evidence type="ECO:0000313" key="10">
    <source>
        <dbReference type="Proteomes" id="UP000292958"/>
    </source>
</evidence>
<dbReference type="InterPro" id="IPR039426">
    <property type="entry name" value="TonB-dep_rcpt-like"/>
</dbReference>
<keyword evidence="9" id="KW-0645">Protease</keyword>
<gene>
    <name evidence="9" type="ORF">BDD14_2542</name>
</gene>
<dbReference type="EMBL" id="SHKW01000001">
    <property type="protein sequence ID" value="RZU41050.1"/>
    <property type="molecule type" value="Genomic_DNA"/>
</dbReference>
<dbReference type="Proteomes" id="UP000292958">
    <property type="component" value="Unassembled WGS sequence"/>
</dbReference>
<name>A0A4Q7YU05_9BACT</name>
<evidence type="ECO:0000256" key="3">
    <source>
        <dbReference type="ARBA" id="ARBA00022452"/>
    </source>
</evidence>
<dbReference type="InterPro" id="IPR057601">
    <property type="entry name" value="Oar-like_b-barrel"/>
</dbReference>
<dbReference type="AlphaFoldDB" id="A0A4Q7YU05"/>
<evidence type="ECO:0000256" key="7">
    <source>
        <dbReference type="SAM" id="SignalP"/>
    </source>
</evidence>
<dbReference type="GO" id="GO:0030246">
    <property type="term" value="F:carbohydrate binding"/>
    <property type="evidence" value="ECO:0007669"/>
    <property type="project" value="InterPro"/>
</dbReference>
<keyword evidence="7" id="KW-0732">Signal</keyword>
<keyword evidence="9" id="KW-0121">Carboxypeptidase</keyword>
<dbReference type="InterPro" id="IPR036942">
    <property type="entry name" value="Beta-barrel_TonB_sf"/>
</dbReference>
<keyword evidence="3" id="KW-1134">Transmembrane beta strand</keyword>
<dbReference type="Pfam" id="PF13620">
    <property type="entry name" value="CarboxypepD_reg"/>
    <property type="match status" value="1"/>
</dbReference>
<sequence length="1125" mass="120229">MRFYSFRVKCAALLIAVIGPNVLAQSGSGDLAGSITDAGGAIVSGAKVTISSQTAVGVGRSTESSRSGDYAIASLRPGIYTMHATAPGFVTLVRVGVTIRTGQRERVDIRLQAGAADQVVNVTADASPLVSESGALTTVIGRESITALPLNGRNVISLTTLAPGVSLPPGTLLPRINGGRPRTNEYLYDGVSALQPEPGQVAFFPIIDDIDEFAIMSNGVSAEFGRFNGGVVNLTTKAGTSNFHGEVYEFLRNEALNARNYFTPTTSPKPIFRRNQYGAALGGPVLPRRLFFFTDYQGTNQAVGVVRTSTVPTVAQRGYPDANGNPTTGFNFGPTKIYDPATTVQNGSSFLRTEFPNDTIPINRIDPVTRALLARYPLPTSSAATNNYVRVANDIDHQNQFDIRLDAQLSANDHGFARYTYFHDVEQPVTPLPDGSGVISGTILSTGNVTGLSRTLGQQYVANETHSFNARTLNEARFGYTRRALGRTGAALPGTASQTLGIPGIPSNAAFNSALPVFSIAGITQLGSSPSTFSSFSTNVTQIFDMVSRVQGKHAFKAGIDLRWEHLDAVQPPNPTGNFAFSTLFTNQGGVTNSGNALASFLLGQVNTFSIDLQNSTIRPRAHIAEFFLQDDWKATPRLTVNAGLRWTLNFPSTEAHDQGAVFNLATQQYQYLGKDGFSRSARELHYGNFGPRLGFSYMATPKTVLRSSYGLIFIEQTGITTPFTTPQFPFLQTVQQATLDSIHPAFVLSNGPSVAPIPLTADAGLGQGVFTVNRKLGSGYVQQWNLAAQHELARDLTIEIAYTGSVITRVGIPDTNLNQLTVDQLAQGASLTATTANPYFGQIPVSSSIGGRTISVAQLMKPYPRFLTVSAFRNNTGRTNYNAAELKLEKRTSYGLTAMLSYTHSKLMDDASSVFDSSILTGPVANYPVADSFNPSLERDASLGDMPNVTVGSAVYAIPLGRGHQYASSGALSWLLGGWNVNGLITLQSGMPFAITQATNFNAFAGFGTQRPSIHGPANLPAGKRTVARFINTDAFSVTPQFKLGNASRDPARGPAYRDLDLGLVKNTRFSERLTLELRGEVFNVTNTPAFAQPAATVGVATFGSITATTSDPRVVQVAGKLHF</sequence>
<organism evidence="9 10">
    <name type="scientific">Edaphobacter modestus</name>
    <dbReference type="NCBI Taxonomy" id="388466"/>
    <lineage>
        <taxon>Bacteria</taxon>
        <taxon>Pseudomonadati</taxon>
        <taxon>Acidobacteriota</taxon>
        <taxon>Terriglobia</taxon>
        <taxon>Terriglobales</taxon>
        <taxon>Acidobacteriaceae</taxon>
        <taxon>Edaphobacter</taxon>
    </lineage>
</organism>
<dbReference type="PANTHER" id="PTHR30069">
    <property type="entry name" value="TONB-DEPENDENT OUTER MEMBRANE RECEPTOR"/>
    <property type="match status" value="1"/>
</dbReference>
<evidence type="ECO:0000256" key="1">
    <source>
        <dbReference type="ARBA" id="ARBA00004571"/>
    </source>
</evidence>
<keyword evidence="9" id="KW-0378">Hydrolase</keyword>
<feature type="domain" description="TonB-dependent transporter Oar-like beta-barrel" evidence="8">
    <location>
        <begin position="235"/>
        <end position="1118"/>
    </location>
</feature>
<dbReference type="SUPFAM" id="SSF56935">
    <property type="entry name" value="Porins"/>
    <property type="match status" value="1"/>
</dbReference>
<dbReference type="Gene3D" id="2.40.170.20">
    <property type="entry name" value="TonB-dependent receptor, beta-barrel domain"/>
    <property type="match status" value="1"/>
</dbReference>
<dbReference type="RefSeq" id="WP_130419030.1">
    <property type="nucleotide sequence ID" value="NZ_SHKW01000001.1"/>
</dbReference>
<dbReference type="OrthoDB" id="97893at2"/>
<evidence type="ECO:0000256" key="2">
    <source>
        <dbReference type="ARBA" id="ARBA00022448"/>
    </source>
</evidence>
<evidence type="ECO:0000256" key="4">
    <source>
        <dbReference type="ARBA" id="ARBA00022692"/>
    </source>
</evidence>
<dbReference type="InterPro" id="IPR013784">
    <property type="entry name" value="Carb-bd-like_fold"/>
</dbReference>
<dbReference type="GO" id="GO:0015344">
    <property type="term" value="F:siderophore uptake transmembrane transporter activity"/>
    <property type="evidence" value="ECO:0007669"/>
    <property type="project" value="TreeGrafter"/>
</dbReference>
<reference evidence="9 10" key="1">
    <citation type="submission" date="2019-02" db="EMBL/GenBank/DDBJ databases">
        <title>Genomic Encyclopedia of Archaeal and Bacterial Type Strains, Phase II (KMG-II): from individual species to whole genera.</title>
        <authorList>
            <person name="Goeker M."/>
        </authorList>
    </citation>
    <scope>NUCLEOTIDE SEQUENCE [LARGE SCALE GENOMIC DNA]</scope>
    <source>
        <strain evidence="9 10">DSM 18101</strain>
    </source>
</reference>
<comment type="caution">
    <text evidence="9">The sequence shown here is derived from an EMBL/GenBank/DDBJ whole genome shotgun (WGS) entry which is preliminary data.</text>
</comment>
<evidence type="ECO:0000259" key="8">
    <source>
        <dbReference type="Pfam" id="PF25183"/>
    </source>
</evidence>
<keyword evidence="2" id="KW-0813">Transport</keyword>
<dbReference type="GO" id="GO:0044718">
    <property type="term" value="P:siderophore transmembrane transport"/>
    <property type="evidence" value="ECO:0007669"/>
    <property type="project" value="TreeGrafter"/>
</dbReference>
<keyword evidence="5" id="KW-0472">Membrane</keyword>
<keyword evidence="10" id="KW-1185">Reference proteome</keyword>
<feature type="signal peptide" evidence="7">
    <location>
        <begin position="1"/>
        <end position="24"/>
    </location>
</feature>
<comment type="subcellular location">
    <subcellularLocation>
        <location evidence="1">Cell outer membrane</location>
        <topology evidence="1">Multi-pass membrane protein</topology>
    </subcellularLocation>
</comment>